<dbReference type="Proteomes" id="UP000232003">
    <property type="component" value="Chromosome"/>
</dbReference>
<sequence>MCKQRIASFSLVWLLPKSAIAYPPEAMSTTGYAYANIYPL</sequence>
<protein>
    <submittedName>
        <fullName evidence="2">Uncharacterized protein</fullName>
    </submittedName>
</protein>
<feature type="chain" id="PRO_5014739437" evidence="1">
    <location>
        <begin position="22"/>
        <end position="40"/>
    </location>
</feature>
<keyword evidence="1" id="KW-0732">Signal</keyword>
<evidence type="ECO:0000313" key="2">
    <source>
        <dbReference type="EMBL" id="AUB36352.1"/>
    </source>
</evidence>
<dbReference type="EMBL" id="CP024785">
    <property type="protein sequence ID" value="AUB36352.1"/>
    <property type="molecule type" value="Genomic_DNA"/>
</dbReference>
<proteinExistence type="predicted"/>
<gene>
    <name evidence="2" type="ORF">COO91_02264</name>
</gene>
<organism evidence="2 3">
    <name type="scientific">Nostoc flagelliforme CCNUN1</name>
    <dbReference type="NCBI Taxonomy" id="2038116"/>
    <lineage>
        <taxon>Bacteria</taxon>
        <taxon>Bacillati</taxon>
        <taxon>Cyanobacteriota</taxon>
        <taxon>Cyanophyceae</taxon>
        <taxon>Nostocales</taxon>
        <taxon>Nostocaceae</taxon>
        <taxon>Nostoc</taxon>
    </lineage>
</organism>
<keyword evidence="3" id="KW-1185">Reference proteome</keyword>
<reference evidence="2 3" key="1">
    <citation type="submission" date="2017-11" db="EMBL/GenBank/DDBJ databases">
        <title>Complete genome of a free-living desiccation-tolerant cyanobacterium and its photosynthetic adaptation to extreme terrestrial habitat.</title>
        <authorList>
            <person name="Shang J."/>
        </authorList>
    </citation>
    <scope>NUCLEOTIDE SEQUENCE [LARGE SCALE GENOMIC DNA]</scope>
    <source>
        <strain evidence="2 3">CCNUN1</strain>
    </source>
</reference>
<accession>A0A2K8SLN1</accession>
<dbReference type="KEGG" id="nfl:COO91_02264"/>
<evidence type="ECO:0000313" key="3">
    <source>
        <dbReference type="Proteomes" id="UP000232003"/>
    </source>
</evidence>
<dbReference type="AlphaFoldDB" id="A0A2K8SLN1"/>
<name>A0A2K8SLN1_9NOSO</name>
<evidence type="ECO:0000256" key="1">
    <source>
        <dbReference type="SAM" id="SignalP"/>
    </source>
</evidence>
<feature type="signal peptide" evidence="1">
    <location>
        <begin position="1"/>
        <end position="21"/>
    </location>
</feature>